<dbReference type="EMBL" id="CP120678">
    <property type="protein sequence ID" value="WIW70555.1"/>
    <property type="molecule type" value="Genomic_DNA"/>
</dbReference>
<dbReference type="RefSeq" id="WP_147669580.1">
    <property type="nucleotide sequence ID" value="NZ_CP120678.1"/>
</dbReference>
<protein>
    <submittedName>
        <fullName evidence="1">DUF2935 domain-containing protein</fullName>
    </submittedName>
</protein>
<sequence length="472" mass="54439">MRQARVSLPYYEAVNKEEMKYWLMIMKDHTVFIKAGLPAECVEFRDEAKEFAKAFSSLQSKLDKLKNQKQCETFHQETCQVMEAFYQYKRNLLSLRITGKLGGSHFPSFLEHLAREANYFLQLLNLPNKENMLHTCSQTQEVVTWLRFMADHTRLIAQYIDPAERQMQKEARGFAELFDDLCLEGRDFAAMLYCHKGEMKAFSRFLQDVRSDVQRFCDFNKMAKELIDECKLLTIITPQLADHLRREAKHCFAVVAMLEKGLAKHCAPVFDDDIDEFAWNLPGRIDEEESKCVHQEPEDILYYSGNTAYDPYDELDGEDVYHEYTKPEAAITVEEKAEEMREPVKPVTVHEVEEIPEPIEVVKIEPAMKRSKIKEVKEIEVVVKEEPKKESVKEEKKAQQSKKVEDILPVSTPAKAFARDVKADFLQKAAENKSVPIQLMADGPAANIQGISRAMKAPAARMPRALGKERKN</sequence>
<dbReference type="Proteomes" id="UP001243623">
    <property type="component" value="Chromosome"/>
</dbReference>
<reference evidence="1" key="1">
    <citation type="submission" date="2023-03" db="EMBL/GenBank/DDBJ databases">
        <title>Selenobaculum gbiensis gen. nov. sp. nov., a new bacterium isolated from the gut microbiota of IBD patient.</title>
        <authorList>
            <person name="Yeo S."/>
            <person name="Park H."/>
            <person name="Huh C.S."/>
        </authorList>
    </citation>
    <scope>NUCLEOTIDE SEQUENCE</scope>
    <source>
        <strain evidence="1">ICN-92133</strain>
    </source>
</reference>
<organism evidence="1 2">
    <name type="scientific">Selenobaculum gibii</name>
    <dbReference type="NCBI Taxonomy" id="3054208"/>
    <lineage>
        <taxon>Bacteria</taxon>
        <taxon>Bacillati</taxon>
        <taxon>Bacillota</taxon>
        <taxon>Negativicutes</taxon>
        <taxon>Selenomonadales</taxon>
        <taxon>Selenomonadaceae</taxon>
        <taxon>Selenobaculum</taxon>
    </lineage>
</organism>
<dbReference type="KEGG" id="sgbi:P3F81_11810"/>
<dbReference type="SUPFAM" id="SSF158430">
    <property type="entry name" value="Bacillus cereus metalloprotein-like"/>
    <property type="match status" value="2"/>
</dbReference>
<dbReference type="Pfam" id="PF11155">
    <property type="entry name" value="DUF2935"/>
    <property type="match status" value="2"/>
</dbReference>
<dbReference type="Gene3D" id="1.20.1260.120">
    <property type="entry name" value="Protein of unknown function DUF2935"/>
    <property type="match status" value="1"/>
</dbReference>
<accession>A0A9Y2AFA6</accession>
<keyword evidence="2" id="KW-1185">Reference proteome</keyword>
<proteinExistence type="predicted"/>
<gene>
    <name evidence="1" type="ORF">P3F81_11810</name>
</gene>
<dbReference type="AlphaFoldDB" id="A0A9Y2AFA6"/>
<dbReference type="InterPro" id="IPR021328">
    <property type="entry name" value="CotB-like"/>
</dbReference>
<evidence type="ECO:0000313" key="1">
    <source>
        <dbReference type="EMBL" id="WIW70555.1"/>
    </source>
</evidence>
<name>A0A9Y2AFA6_9FIRM</name>
<evidence type="ECO:0000313" key="2">
    <source>
        <dbReference type="Proteomes" id="UP001243623"/>
    </source>
</evidence>